<feature type="domain" description="Fucolectin tachylectin-4 pentraxin-1" evidence="8">
    <location>
        <begin position="18"/>
        <end position="160"/>
    </location>
</feature>
<evidence type="ECO:0000256" key="1">
    <source>
        <dbReference type="ARBA" id="ARBA00002219"/>
    </source>
</evidence>
<evidence type="ECO:0000313" key="9">
    <source>
        <dbReference type="Ensembl" id="ENSSLUP00000003425.1"/>
    </source>
</evidence>
<dbReference type="GO" id="GO:0010185">
    <property type="term" value="P:regulation of cellular defense response"/>
    <property type="evidence" value="ECO:0007669"/>
    <property type="project" value="UniProtKB-ARBA"/>
</dbReference>
<keyword evidence="4" id="KW-0479">Metal-binding</keyword>
<evidence type="ECO:0000259" key="8">
    <source>
        <dbReference type="SMART" id="SM00607"/>
    </source>
</evidence>
<name>A0A8C9WYG8_SANLU</name>
<keyword evidence="5" id="KW-0430">Lectin</keyword>
<dbReference type="Pfam" id="PF22633">
    <property type="entry name" value="F5_F8_type_C_2"/>
    <property type="match status" value="1"/>
</dbReference>
<dbReference type="InterPro" id="IPR006585">
    <property type="entry name" value="FTP1"/>
</dbReference>
<dbReference type="Ensembl" id="ENSSLUT00000003535.1">
    <property type="protein sequence ID" value="ENSSLUP00000003425.1"/>
    <property type="gene ID" value="ENSSLUG00000001490.1"/>
</dbReference>
<evidence type="ECO:0000256" key="5">
    <source>
        <dbReference type="ARBA" id="ARBA00022734"/>
    </source>
</evidence>
<dbReference type="InterPro" id="IPR051941">
    <property type="entry name" value="BG_Antigen-Binding_Lectin"/>
</dbReference>
<dbReference type="PANTHER" id="PTHR45713">
    <property type="entry name" value="FTP DOMAIN-CONTAINING PROTEIN"/>
    <property type="match status" value="1"/>
</dbReference>
<reference evidence="9" key="2">
    <citation type="submission" date="2025-09" db="UniProtKB">
        <authorList>
            <consortium name="Ensembl"/>
        </authorList>
    </citation>
    <scope>IDENTIFICATION</scope>
</reference>
<keyword evidence="6" id="KW-0106">Calcium</keyword>
<comment type="similarity">
    <text evidence="2">Belongs to the fucolectin family.</text>
</comment>
<dbReference type="GeneTree" id="ENSGT01060000248575"/>
<dbReference type="AlphaFoldDB" id="A0A8C9WYG8"/>
<evidence type="ECO:0000256" key="3">
    <source>
        <dbReference type="ARBA" id="ARBA00011233"/>
    </source>
</evidence>
<dbReference type="InterPro" id="IPR008979">
    <property type="entry name" value="Galactose-bd-like_sf"/>
</dbReference>
<dbReference type="GO" id="GO:0042806">
    <property type="term" value="F:fucose binding"/>
    <property type="evidence" value="ECO:0007669"/>
    <property type="project" value="UniProtKB-ARBA"/>
</dbReference>
<keyword evidence="10" id="KW-1185">Reference proteome</keyword>
<comment type="subunit">
    <text evidence="3">Homotrimer.</text>
</comment>
<keyword evidence="7" id="KW-1015">Disulfide bond</keyword>
<dbReference type="Gene3D" id="2.60.120.260">
    <property type="entry name" value="Galactose-binding domain-like"/>
    <property type="match status" value="1"/>
</dbReference>
<sequence>WRVPNVLHIDLCHFSNSPANMALGGVAAQSSLFYPWTLPSTVIDGNTDSSYFDGSCSSTQGQENQWWRVDLLAPYDILSVEVTRRTDCCISDLNGAEVRIGNSLENNGNNNPRCGVITVTSAVTMNFNCSQMTGRYVNIFLPRVGYVQLCEVKVSNLLFV</sequence>
<dbReference type="SUPFAM" id="SSF49785">
    <property type="entry name" value="Galactose-binding domain-like"/>
    <property type="match status" value="1"/>
</dbReference>
<comment type="function">
    <text evidence="1">Acts as a defensive agent. Recognizes blood group fucosylated oligosaccharides including A, B, H and Lewis B-type antigens. Does not recognize Lewis A antigen and has low affinity for monovalent haptens.</text>
</comment>
<reference evidence="9" key="1">
    <citation type="submission" date="2025-08" db="UniProtKB">
        <authorList>
            <consortium name="Ensembl"/>
        </authorList>
    </citation>
    <scope>IDENTIFICATION</scope>
</reference>
<proteinExistence type="inferred from homology"/>
<evidence type="ECO:0000256" key="4">
    <source>
        <dbReference type="ARBA" id="ARBA00022723"/>
    </source>
</evidence>
<dbReference type="GO" id="GO:0001868">
    <property type="term" value="P:regulation of complement activation, lectin pathway"/>
    <property type="evidence" value="ECO:0007669"/>
    <property type="project" value="UniProtKB-ARBA"/>
</dbReference>
<accession>A0A8C9WYG8</accession>
<evidence type="ECO:0000256" key="2">
    <source>
        <dbReference type="ARBA" id="ARBA00010147"/>
    </source>
</evidence>
<dbReference type="PANTHER" id="PTHR45713:SF6">
    <property type="entry name" value="F5_8 TYPE C DOMAIN-CONTAINING PROTEIN"/>
    <property type="match status" value="1"/>
</dbReference>
<organism evidence="9 10">
    <name type="scientific">Sander lucioperca</name>
    <name type="common">Pike-perch</name>
    <name type="synonym">Perca lucioperca</name>
    <dbReference type="NCBI Taxonomy" id="283035"/>
    <lineage>
        <taxon>Eukaryota</taxon>
        <taxon>Metazoa</taxon>
        <taxon>Chordata</taxon>
        <taxon>Craniata</taxon>
        <taxon>Vertebrata</taxon>
        <taxon>Euteleostomi</taxon>
        <taxon>Actinopterygii</taxon>
        <taxon>Neopterygii</taxon>
        <taxon>Teleostei</taxon>
        <taxon>Neoteleostei</taxon>
        <taxon>Acanthomorphata</taxon>
        <taxon>Eupercaria</taxon>
        <taxon>Perciformes</taxon>
        <taxon>Percoidei</taxon>
        <taxon>Percidae</taxon>
        <taxon>Luciopercinae</taxon>
        <taxon>Sander</taxon>
    </lineage>
</organism>
<evidence type="ECO:0000256" key="7">
    <source>
        <dbReference type="ARBA" id="ARBA00023157"/>
    </source>
</evidence>
<dbReference type="SMART" id="SM00607">
    <property type="entry name" value="FTP"/>
    <property type="match status" value="1"/>
</dbReference>
<evidence type="ECO:0000256" key="6">
    <source>
        <dbReference type="ARBA" id="ARBA00022837"/>
    </source>
</evidence>
<dbReference type="GO" id="GO:0046872">
    <property type="term" value="F:metal ion binding"/>
    <property type="evidence" value="ECO:0007669"/>
    <property type="project" value="UniProtKB-KW"/>
</dbReference>
<dbReference type="Proteomes" id="UP000694568">
    <property type="component" value="Unplaced"/>
</dbReference>
<evidence type="ECO:0000313" key="10">
    <source>
        <dbReference type="Proteomes" id="UP000694568"/>
    </source>
</evidence>
<protein>
    <recommendedName>
        <fullName evidence="8">Fucolectin tachylectin-4 pentraxin-1 domain-containing protein</fullName>
    </recommendedName>
</protein>